<sequence length="120" mass="13361">MALRAELAGRHLGDWSGSRKKVSTSYQDMCDALHEVRAQAGKVTSAHHYATEAKLINWVLFGRFEAVERDDLEQADLALMERAEARNAVLIAMGRSYDERKAMLPGFLASIGAKRGRITQ</sequence>
<evidence type="ECO:0000313" key="2">
    <source>
        <dbReference type="Proteomes" id="UP000199391"/>
    </source>
</evidence>
<reference evidence="2" key="1">
    <citation type="submission" date="2016-10" db="EMBL/GenBank/DDBJ databases">
        <authorList>
            <person name="Varghese N."/>
            <person name="Submissions S."/>
        </authorList>
    </citation>
    <scope>NUCLEOTIDE SEQUENCE [LARGE SCALE GENOMIC DNA]</scope>
    <source>
        <strain evidence="2">CGMCC 1.11014</strain>
    </source>
</reference>
<evidence type="ECO:0000313" key="1">
    <source>
        <dbReference type="EMBL" id="SFV15485.1"/>
    </source>
</evidence>
<dbReference type="EMBL" id="FPBO01000046">
    <property type="protein sequence ID" value="SFV15485.1"/>
    <property type="molecule type" value="Genomic_DNA"/>
</dbReference>
<name>A0A1I7M0N3_9BURK</name>
<accession>A0A1I7M0N3</accession>
<dbReference type="STRING" id="1035707.SAMN05216552_104626"/>
<gene>
    <name evidence="1" type="ORF">SAMN05216552_104626</name>
</gene>
<dbReference type="AlphaFoldDB" id="A0A1I7M0N3"/>
<dbReference type="Proteomes" id="UP000199391">
    <property type="component" value="Unassembled WGS sequence"/>
</dbReference>
<proteinExistence type="predicted"/>
<protein>
    <submittedName>
        <fullName evidence="1">Uncharacterized protein</fullName>
    </submittedName>
</protein>
<keyword evidence="2" id="KW-1185">Reference proteome</keyword>
<organism evidence="1 2">
    <name type="scientific">Pseudoduganella namucuonensis</name>
    <dbReference type="NCBI Taxonomy" id="1035707"/>
    <lineage>
        <taxon>Bacteria</taxon>
        <taxon>Pseudomonadati</taxon>
        <taxon>Pseudomonadota</taxon>
        <taxon>Betaproteobacteria</taxon>
        <taxon>Burkholderiales</taxon>
        <taxon>Oxalobacteraceae</taxon>
        <taxon>Telluria group</taxon>
        <taxon>Pseudoduganella</taxon>
    </lineage>
</organism>